<name>A0A2N9IUD9_FAGSY</name>
<protein>
    <submittedName>
        <fullName evidence="1">Uncharacterized protein</fullName>
    </submittedName>
</protein>
<proteinExistence type="predicted"/>
<dbReference type="AlphaFoldDB" id="A0A2N9IUD9"/>
<accession>A0A2N9IUD9</accession>
<sequence>MADSSFLLSTLSLAQMEPTRSKDGTWRWRLWVEAMRKRREGLGYNGRNSHFNSENLFHFGWLTLSSGGLWLRWVSTLTY</sequence>
<gene>
    <name evidence="1" type="ORF">FSB_LOCUS55712</name>
</gene>
<reference evidence="1" key="1">
    <citation type="submission" date="2018-02" db="EMBL/GenBank/DDBJ databases">
        <authorList>
            <person name="Cohen D.B."/>
            <person name="Kent A.D."/>
        </authorList>
    </citation>
    <scope>NUCLEOTIDE SEQUENCE</scope>
</reference>
<organism evidence="1">
    <name type="scientific">Fagus sylvatica</name>
    <name type="common">Beechnut</name>
    <dbReference type="NCBI Taxonomy" id="28930"/>
    <lineage>
        <taxon>Eukaryota</taxon>
        <taxon>Viridiplantae</taxon>
        <taxon>Streptophyta</taxon>
        <taxon>Embryophyta</taxon>
        <taxon>Tracheophyta</taxon>
        <taxon>Spermatophyta</taxon>
        <taxon>Magnoliopsida</taxon>
        <taxon>eudicotyledons</taxon>
        <taxon>Gunneridae</taxon>
        <taxon>Pentapetalae</taxon>
        <taxon>rosids</taxon>
        <taxon>fabids</taxon>
        <taxon>Fagales</taxon>
        <taxon>Fagaceae</taxon>
        <taxon>Fagus</taxon>
    </lineage>
</organism>
<dbReference type="EMBL" id="OIVN01006209">
    <property type="protein sequence ID" value="SPD27830.1"/>
    <property type="molecule type" value="Genomic_DNA"/>
</dbReference>
<evidence type="ECO:0000313" key="1">
    <source>
        <dbReference type="EMBL" id="SPD27830.1"/>
    </source>
</evidence>